<proteinExistence type="predicted"/>
<evidence type="ECO:0000313" key="1">
    <source>
        <dbReference type="EMBL" id="MDU0342599.1"/>
    </source>
</evidence>
<organism evidence="1 2">
    <name type="scientific">Bosea rubneri</name>
    <dbReference type="NCBI Taxonomy" id="3075434"/>
    <lineage>
        <taxon>Bacteria</taxon>
        <taxon>Pseudomonadati</taxon>
        <taxon>Pseudomonadota</taxon>
        <taxon>Alphaproteobacteria</taxon>
        <taxon>Hyphomicrobiales</taxon>
        <taxon>Boseaceae</taxon>
        <taxon>Bosea</taxon>
    </lineage>
</organism>
<dbReference type="RefSeq" id="WP_316020367.1">
    <property type="nucleotide sequence ID" value="NZ_JAWDID010000044.1"/>
</dbReference>
<name>A0ABU3SCU3_9HYPH</name>
<accession>A0ABU3SCU3</accession>
<gene>
    <name evidence="1" type="ORF">RKE40_22100</name>
</gene>
<protein>
    <submittedName>
        <fullName evidence="1">Uncharacterized protein</fullName>
    </submittedName>
</protein>
<dbReference type="Proteomes" id="UP001254257">
    <property type="component" value="Unassembled WGS sequence"/>
</dbReference>
<sequence>MWILMYVFSYSVSPVATSDRAEWRLQPTVVFQEFTTEDRCRSAKSKLEESLKQAGVKLKSALGDLQAVGKIGPQEIIIAYEVDCLPK</sequence>
<keyword evidence="2" id="KW-1185">Reference proteome</keyword>
<dbReference type="EMBL" id="JAWDID010000044">
    <property type="protein sequence ID" value="MDU0342599.1"/>
    <property type="molecule type" value="Genomic_DNA"/>
</dbReference>
<evidence type="ECO:0000313" key="2">
    <source>
        <dbReference type="Proteomes" id="UP001254257"/>
    </source>
</evidence>
<reference evidence="1 2" key="1">
    <citation type="submission" date="2023-09" db="EMBL/GenBank/DDBJ databases">
        <title>Whole genome shotgun sequencing (WGS) of Bosea sp. ZW T0_25, isolated from stored onions (Allium cepa).</title>
        <authorList>
            <person name="Stoll D.A."/>
            <person name="Huch M."/>
        </authorList>
    </citation>
    <scope>NUCLEOTIDE SEQUENCE [LARGE SCALE GENOMIC DNA]</scope>
    <source>
        <strain evidence="1 2">ZW T0_25</strain>
    </source>
</reference>
<comment type="caution">
    <text evidence="1">The sequence shown here is derived from an EMBL/GenBank/DDBJ whole genome shotgun (WGS) entry which is preliminary data.</text>
</comment>